<keyword evidence="5" id="KW-0808">Transferase</keyword>
<keyword evidence="7 12" id="KW-0418">Kinase</keyword>
<evidence type="ECO:0000256" key="10">
    <source>
        <dbReference type="ARBA" id="ARBA00039401"/>
    </source>
</evidence>
<dbReference type="GO" id="GO:0016301">
    <property type="term" value="F:kinase activity"/>
    <property type="evidence" value="ECO:0007669"/>
    <property type="project" value="UniProtKB-KW"/>
</dbReference>
<evidence type="ECO:0000313" key="13">
    <source>
        <dbReference type="Proteomes" id="UP001597351"/>
    </source>
</evidence>
<dbReference type="Gene3D" id="1.10.287.130">
    <property type="match status" value="1"/>
</dbReference>
<evidence type="ECO:0000256" key="5">
    <source>
        <dbReference type="ARBA" id="ARBA00022679"/>
    </source>
</evidence>
<dbReference type="EMBL" id="JBHUGD010000003">
    <property type="protein sequence ID" value="MFD1947286.1"/>
    <property type="molecule type" value="Genomic_DNA"/>
</dbReference>
<dbReference type="InterPro" id="IPR003594">
    <property type="entry name" value="HATPase_dom"/>
</dbReference>
<dbReference type="EC" id="2.7.13.3" evidence="3"/>
<evidence type="ECO:0000256" key="4">
    <source>
        <dbReference type="ARBA" id="ARBA00022553"/>
    </source>
</evidence>
<dbReference type="Proteomes" id="UP001597351">
    <property type="component" value="Unassembled WGS sequence"/>
</dbReference>
<reference evidence="13" key="1">
    <citation type="journal article" date="2019" name="Int. J. Syst. Evol. Microbiol.">
        <title>The Global Catalogue of Microorganisms (GCM) 10K type strain sequencing project: providing services to taxonomists for standard genome sequencing and annotation.</title>
        <authorList>
            <consortium name="The Broad Institute Genomics Platform"/>
            <consortium name="The Broad Institute Genome Sequencing Center for Infectious Disease"/>
            <person name="Wu L."/>
            <person name="Ma J."/>
        </authorList>
    </citation>
    <scope>NUCLEOTIDE SEQUENCE [LARGE SCALE GENOMIC DNA]</scope>
    <source>
        <strain evidence="13">CGMCC 1.12477</strain>
    </source>
</reference>
<dbReference type="RefSeq" id="WP_343918236.1">
    <property type="nucleotide sequence ID" value="NZ_BAAAJT010000002.1"/>
</dbReference>
<comment type="subcellular location">
    <subcellularLocation>
        <location evidence="2">Cell membrane</location>
    </subcellularLocation>
</comment>
<dbReference type="Gene3D" id="3.30.450.40">
    <property type="match status" value="1"/>
</dbReference>
<evidence type="ECO:0000259" key="11">
    <source>
        <dbReference type="PROSITE" id="PS50109"/>
    </source>
</evidence>
<evidence type="ECO:0000256" key="8">
    <source>
        <dbReference type="ARBA" id="ARBA00022840"/>
    </source>
</evidence>
<keyword evidence="13" id="KW-1185">Reference proteome</keyword>
<dbReference type="PANTHER" id="PTHR42878">
    <property type="entry name" value="TWO-COMPONENT HISTIDINE KINASE"/>
    <property type="match status" value="1"/>
</dbReference>
<dbReference type="PRINTS" id="PR00344">
    <property type="entry name" value="BCTRLSENSOR"/>
</dbReference>
<keyword evidence="8" id="KW-0067">ATP-binding</keyword>
<evidence type="ECO:0000256" key="2">
    <source>
        <dbReference type="ARBA" id="ARBA00004236"/>
    </source>
</evidence>
<keyword evidence="4" id="KW-0597">Phosphoprotein</keyword>
<gene>
    <name evidence="12" type="ORF">ACFSDE_10825</name>
</gene>
<proteinExistence type="predicted"/>
<evidence type="ECO:0000256" key="9">
    <source>
        <dbReference type="ARBA" id="ARBA00023012"/>
    </source>
</evidence>
<keyword evidence="6" id="KW-0547">Nucleotide-binding</keyword>
<dbReference type="InterPro" id="IPR036097">
    <property type="entry name" value="HisK_dim/P_sf"/>
</dbReference>
<evidence type="ECO:0000256" key="3">
    <source>
        <dbReference type="ARBA" id="ARBA00012438"/>
    </source>
</evidence>
<sequence>MAEQLSPEPAPRPREDGWGGDEARAALRLIADDARRRAGFEVCAVEVLRADDVLEIVAVAGSDDGEEALLRQASPLTAMKPALALGAEYGAWTFIAHEWLTPAAARGLTDYSWVPDLPDTHDPTRWHALDMLVARVVDDRGHLRALVYLDVPLDGDRPSPARLRALAEEMQLVLRAVLSSLEREELSQQLRLVATAREVVRATSSRAGLPDLLRRTHGHLLAGFRADDLVIEVFGTPSDHGTGPAHLGPDLGAAAAAAALRAWADQTVVVVEPGRVWGDDALDRTRRPDLTAHLARHGAGELVLVPIGAGPDPLGLMLLARDLGRARWTENDGWAALDVAHDLGRAILQNRAHEREQELMAELQRLDRYRAELVATVSHELKNPLGVIMGHVEMIESLPDLPAAARTSITAMTRGADRLSTVVDDLLMLSRMGNPDTPLERVRVDLAALVEEAADDESPAASAAGLTIRVAAYDAEVAGDPEELRRLVANLVSNAVKYSVAGGTVTAAAERRGDEVVLTVTDQGLGISEEDQRRLFTEFFRSTNPDALRRPGTGLGLAIVARIVARHEGRIDLDSALGRGTKVTVTLPA</sequence>
<keyword evidence="9" id="KW-0902">Two-component regulatory system</keyword>
<comment type="caution">
    <text evidence="12">The sequence shown here is derived from an EMBL/GenBank/DDBJ whole genome shotgun (WGS) entry which is preliminary data.</text>
</comment>
<dbReference type="SUPFAM" id="SSF47384">
    <property type="entry name" value="Homodimeric domain of signal transducing histidine kinase"/>
    <property type="match status" value="1"/>
</dbReference>
<dbReference type="Pfam" id="PF00512">
    <property type="entry name" value="HisKA"/>
    <property type="match status" value="1"/>
</dbReference>
<comment type="catalytic activity">
    <reaction evidence="1">
        <text>ATP + protein L-histidine = ADP + protein N-phospho-L-histidine.</text>
        <dbReference type="EC" id="2.7.13.3"/>
    </reaction>
</comment>
<dbReference type="InterPro" id="IPR029016">
    <property type="entry name" value="GAF-like_dom_sf"/>
</dbReference>
<dbReference type="SUPFAM" id="SSF55874">
    <property type="entry name" value="ATPase domain of HSP90 chaperone/DNA topoisomerase II/histidine kinase"/>
    <property type="match status" value="1"/>
</dbReference>
<dbReference type="PANTHER" id="PTHR42878:SF7">
    <property type="entry name" value="SENSOR HISTIDINE KINASE GLRK"/>
    <property type="match status" value="1"/>
</dbReference>
<name>A0ABW4TMU3_9ACTN</name>
<evidence type="ECO:0000256" key="7">
    <source>
        <dbReference type="ARBA" id="ARBA00022777"/>
    </source>
</evidence>
<dbReference type="Pfam" id="PF02518">
    <property type="entry name" value="HATPase_c"/>
    <property type="match status" value="1"/>
</dbReference>
<accession>A0ABW4TMU3</accession>
<dbReference type="CDD" id="cd00082">
    <property type="entry name" value="HisKA"/>
    <property type="match status" value="1"/>
</dbReference>
<dbReference type="PROSITE" id="PS50109">
    <property type="entry name" value="HIS_KIN"/>
    <property type="match status" value="1"/>
</dbReference>
<evidence type="ECO:0000256" key="1">
    <source>
        <dbReference type="ARBA" id="ARBA00000085"/>
    </source>
</evidence>
<evidence type="ECO:0000256" key="6">
    <source>
        <dbReference type="ARBA" id="ARBA00022741"/>
    </source>
</evidence>
<organism evidence="12 13">
    <name type="scientific">Nocardioides aestuarii</name>
    <dbReference type="NCBI Taxonomy" id="252231"/>
    <lineage>
        <taxon>Bacteria</taxon>
        <taxon>Bacillati</taxon>
        <taxon>Actinomycetota</taxon>
        <taxon>Actinomycetes</taxon>
        <taxon>Propionibacteriales</taxon>
        <taxon>Nocardioidaceae</taxon>
        <taxon>Nocardioides</taxon>
    </lineage>
</organism>
<protein>
    <recommendedName>
        <fullName evidence="10">Sensor-like histidine kinase SenX3</fullName>
        <ecNumber evidence="3">2.7.13.3</ecNumber>
    </recommendedName>
</protein>
<dbReference type="SMART" id="SM00387">
    <property type="entry name" value="HATPase_c"/>
    <property type="match status" value="1"/>
</dbReference>
<feature type="domain" description="Histidine kinase" evidence="11">
    <location>
        <begin position="376"/>
        <end position="589"/>
    </location>
</feature>
<dbReference type="InterPro" id="IPR004358">
    <property type="entry name" value="Sig_transdc_His_kin-like_C"/>
</dbReference>
<dbReference type="InterPro" id="IPR003661">
    <property type="entry name" value="HisK_dim/P_dom"/>
</dbReference>
<dbReference type="SUPFAM" id="SSF55781">
    <property type="entry name" value="GAF domain-like"/>
    <property type="match status" value="1"/>
</dbReference>
<evidence type="ECO:0000313" key="12">
    <source>
        <dbReference type="EMBL" id="MFD1947286.1"/>
    </source>
</evidence>
<dbReference type="SMART" id="SM00388">
    <property type="entry name" value="HisKA"/>
    <property type="match status" value="1"/>
</dbReference>
<dbReference type="InterPro" id="IPR036890">
    <property type="entry name" value="HATPase_C_sf"/>
</dbReference>
<dbReference type="Gene3D" id="3.30.565.10">
    <property type="entry name" value="Histidine kinase-like ATPase, C-terminal domain"/>
    <property type="match status" value="1"/>
</dbReference>
<dbReference type="InterPro" id="IPR050351">
    <property type="entry name" value="BphY/WalK/GraS-like"/>
</dbReference>
<dbReference type="InterPro" id="IPR005467">
    <property type="entry name" value="His_kinase_dom"/>
</dbReference>